<dbReference type="Pfam" id="PF03062">
    <property type="entry name" value="MBOAT"/>
    <property type="match status" value="1"/>
</dbReference>
<feature type="transmembrane region" description="Helical" evidence="10">
    <location>
        <begin position="326"/>
        <end position="343"/>
    </location>
</feature>
<dbReference type="HOGENOM" id="CLU_025255_4_1_10"/>
<feature type="transmembrane region" description="Helical" evidence="10">
    <location>
        <begin position="379"/>
        <end position="400"/>
    </location>
</feature>
<evidence type="ECO:0000256" key="5">
    <source>
        <dbReference type="ARBA" id="ARBA00022692"/>
    </source>
</evidence>
<gene>
    <name evidence="11" type="ordered locus">Ppha_2479</name>
</gene>
<dbReference type="PANTHER" id="PTHR13285">
    <property type="entry name" value="ACYLTRANSFERASE"/>
    <property type="match status" value="1"/>
</dbReference>
<dbReference type="InterPro" id="IPR028362">
    <property type="entry name" value="AlgI"/>
</dbReference>
<keyword evidence="6 10" id="KW-1133">Transmembrane helix</keyword>
<dbReference type="InterPro" id="IPR004299">
    <property type="entry name" value="MBOAT_fam"/>
</dbReference>
<dbReference type="eggNOG" id="COG1696">
    <property type="taxonomic scope" value="Bacteria"/>
</dbReference>
<dbReference type="GO" id="GO:0005886">
    <property type="term" value="C:plasma membrane"/>
    <property type="evidence" value="ECO:0007669"/>
    <property type="project" value="UniProtKB-SubCell"/>
</dbReference>
<feature type="transmembrane region" description="Helical" evidence="10">
    <location>
        <begin position="211"/>
        <end position="238"/>
    </location>
</feature>
<dbReference type="Proteomes" id="UP000002724">
    <property type="component" value="Chromosome"/>
</dbReference>
<organism evidence="11 12">
    <name type="scientific">Pelodictyon phaeoclathratiforme (strain DSM 5477 / BU-1)</name>
    <dbReference type="NCBI Taxonomy" id="324925"/>
    <lineage>
        <taxon>Bacteria</taxon>
        <taxon>Pseudomonadati</taxon>
        <taxon>Chlorobiota</taxon>
        <taxon>Chlorobiia</taxon>
        <taxon>Chlorobiales</taxon>
        <taxon>Chlorobiaceae</taxon>
        <taxon>Chlorobium/Pelodictyon group</taxon>
        <taxon>Pelodictyon</taxon>
    </lineage>
</organism>
<dbReference type="PIRSF" id="PIRSF500217">
    <property type="entry name" value="AlgI"/>
    <property type="match status" value="1"/>
</dbReference>
<comment type="similarity">
    <text evidence="2 9">Belongs to the membrane-bound acyltransferase family.</text>
</comment>
<evidence type="ECO:0000256" key="10">
    <source>
        <dbReference type="SAM" id="Phobius"/>
    </source>
</evidence>
<feature type="transmembrane region" description="Helical" evidence="10">
    <location>
        <begin position="431"/>
        <end position="451"/>
    </location>
</feature>
<proteinExistence type="inferred from homology"/>
<keyword evidence="7 9" id="KW-0472">Membrane</keyword>
<evidence type="ECO:0000256" key="1">
    <source>
        <dbReference type="ARBA" id="ARBA00004651"/>
    </source>
</evidence>
<feature type="transmembrane region" description="Helical" evidence="10">
    <location>
        <begin position="129"/>
        <end position="149"/>
    </location>
</feature>
<keyword evidence="3 9" id="KW-1003">Cell membrane</keyword>
<dbReference type="AlphaFoldDB" id="B4SF83"/>
<dbReference type="GO" id="GO:0042121">
    <property type="term" value="P:alginic acid biosynthetic process"/>
    <property type="evidence" value="ECO:0007669"/>
    <property type="project" value="InterPro"/>
</dbReference>
<name>B4SF83_PELPB</name>
<evidence type="ECO:0000256" key="4">
    <source>
        <dbReference type="ARBA" id="ARBA00022679"/>
    </source>
</evidence>
<dbReference type="EMBL" id="CP001110">
    <property type="protein sequence ID" value="ACF44662.1"/>
    <property type="molecule type" value="Genomic_DNA"/>
</dbReference>
<evidence type="ECO:0000313" key="12">
    <source>
        <dbReference type="Proteomes" id="UP000002724"/>
    </source>
</evidence>
<dbReference type="PANTHER" id="PTHR13285:SF23">
    <property type="entry name" value="TEICHOIC ACID D-ALANYLTRANSFERASE"/>
    <property type="match status" value="1"/>
</dbReference>
<evidence type="ECO:0000256" key="7">
    <source>
        <dbReference type="ARBA" id="ARBA00023136"/>
    </source>
</evidence>
<dbReference type="KEGG" id="pph:Ppha_2479"/>
<reference evidence="11 12" key="1">
    <citation type="submission" date="2008-06" db="EMBL/GenBank/DDBJ databases">
        <title>Complete sequence of Pelodictyon phaeoclathratiforme BU-1.</title>
        <authorList>
            <consortium name="US DOE Joint Genome Institute"/>
            <person name="Lucas S."/>
            <person name="Copeland A."/>
            <person name="Lapidus A."/>
            <person name="Glavina del Rio T."/>
            <person name="Dalin E."/>
            <person name="Tice H."/>
            <person name="Bruce D."/>
            <person name="Goodwin L."/>
            <person name="Pitluck S."/>
            <person name="Schmutz J."/>
            <person name="Larimer F."/>
            <person name="Land M."/>
            <person name="Hauser L."/>
            <person name="Kyrpides N."/>
            <person name="Mikhailova N."/>
            <person name="Liu Z."/>
            <person name="Li T."/>
            <person name="Zhao F."/>
            <person name="Overmann J."/>
            <person name="Bryant D.A."/>
            <person name="Richardson P."/>
        </authorList>
    </citation>
    <scope>NUCLEOTIDE SEQUENCE [LARGE SCALE GENOMIC DNA]</scope>
    <source>
        <strain evidence="12">DSM 5477 / BU-1</strain>
    </source>
</reference>
<feature type="transmembrane region" description="Helical" evidence="10">
    <location>
        <begin position="169"/>
        <end position="191"/>
    </location>
</feature>
<dbReference type="GO" id="GO:0016746">
    <property type="term" value="F:acyltransferase activity"/>
    <property type="evidence" value="ECO:0007669"/>
    <property type="project" value="UniProtKB-KW"/>
</dbReference>
<dbReference type="STRING" id="324925.Ppha_2479"/>
<evidence type="ECO:0000313" key="11">
    <source>
        <dbReference type="EMBL" id="ACF44662.1"/>
    </source>
</evidence>
<dbReference type="PIRSF" id="PIRSF016636">
    <property type="entry name" value="AlgI_DltB"/>
    <property type="match status" value="1"/>
</dbReference>
<dbReference type="RefSeq" id="WP_012509136.1">
    <property type="nucleotide sequence ID" value="NC_011060.1"/>
</dbReference>
<evidence type="ECO:0000256" key="8">
    <source>
        <dbReference type="ARBA" id="ARBA00023315"/>
    </source>
</evidence>
<evidence type="ECO:0000256" key="2">
    <source>
        <dbReference type="ARBA" id="ARBA00010323"/>
    </source>
</evidence>
<dbReference type="InterPro" id="IPR051085">
    <property type="entry name" value="MB_O-acyltransferase"/>
</dbReference>
<keyword evidence="8 9" id="KW-0012">Acyltransferase</keyword>
<feature type="transmembrane region" description="Helical" evidence="10">
    <location>
        <begin position="100"/>
        <end position="117"/>
    </location>
</feature>
<comment type="subcellular location">
    <subcellularLocation>
        <location evidence="1">Cell membrane</location>
        <topology evidence="1">Multi-pass membrane protein</topology>
    </subcellularLocation>
</comment>
<evidence type="ECO:0000256" key="9">
    <source>
        <dbReference type="PIRNR" id="PIRNR016636"/>
    </source>
</evidence>
<evidence type="ECO:0000256" key="3">
    <source>
        <dbReference type="ARBA" id="ARBA00022475"/>
    </source>
</evidence>
<keyword evidence="12" id="KW-1185">Reference proteome</keyword>
<dbReference type="InterPro" id="IPR024194">
    <property type="entry name" value="Ac/AlaTfrase_AlgI/DltB"/>
</dbReference>
<feature type="transmembrane region" description="Helical" evidence="10">
    <location>
        <begin position="23"/>
        <end position="43"/>
    </location>
</feature>
<protein>
    <submittedName>
        <fullName evidence="11">Membrane bound O-acyl transferase MBOAT family protein</fullName>
    </submittedName>
</protein>
<evidence type="ECO:0000256" key="6">
    <source>
        <dbReference type="ARBA" id="ARBA00022989"/>
    </source>
</evidence>
<feature type="transmembrane region" description="Helical" evidence="10">
    <location>
        <begin position="463"/>
        <end position="481"/>
    </location>
</feature>
<dbReference type="OrthoDB" id="9805788at2"/>
<accession>B4SF83</accession>
<keyword evidence="4 9" id="KW-0808">Transferase</keyword>
<keyword evidence="5 10" id="KW-0812">Transmembrane</keyword>
<sequence>MDFFIIDGAAVIRQLLYDPQNPLLFNNGFFVYFFFLLILFYYLFREKYTIRTLILSLFSLYFFYKASGSFVLLVIISAVIDFFLSNLIYKQKNFAAKRSLLALSIVSNLGLLFYFKYTNFFLEICNNSFNAGFNPLNILLPVGISFYTFENLSYTIDVYHGKIEPEKKFLNYLLFLSFFPKLVMGPIVRASDFIPQLKKPYVVTGRDFTEGFYLIVTGLFKKVVISDYITINFVNYIFDAPSLHTGMECLLAVYGYALVIYCDFSGYSDVAIGIAKWLGITIPDNFNSPYQSASITEFWRRWHISLSSWLRDYLYIPLGGNRHGTFRTYINLFITMLLGGLWHGASWNFIVWGGLHGGALAVHKLWSGLTKKEDKSSSWWGRILSIILTFHVVCLGWIFFRASSFDLAFQMMQQIAFDFSFDALTPFIDNYSSVLIMIALGFVLHFLPASITEMVKSGLERMPLVGAILVFIAFVAVYAFFKTAEPVMPIYLQF</sequence>